<evidence type="ECO:0000313" key="4">
    <source>
        <dbReference type="EMBL" id="RIJ44739.1"/>
    </source>
</evidence>
<reference evidence="3 5" key="1">
    <citation type="journal article" date="2015" name="Genome Announc.">
        <title>Complete Genome Sequence of Clavibacter michiganensis subsp. insidiosus R1-1 Using PacBio Single-Molecule Real-Time Technology.</title>
        <authorList>
            <person name="Lu Y."/>
            <person name="Samac D.A."/>
            <person name="Glazebrook J."/>
            <person name="Ishimaru C.A."/>
        </authorList>
    </citation>
    <scope>NUCLEOTIDE SEQUENCE [LARGE SCALE GENOMIC DNA]</scope>
    <source>
        <strain evidence="3 5">R1-1</strain>
    </source>
</reference>
<dbReference type="PATRIC" id="fig|33014.5.peg.3138"/>
<dbReference type="Proteomes" id="UP000266634">
    <property type="component" value="Unassembled WGS sequence"/>
</dbReference>
<dbReference type="EMBL" id="CP011043">
    <property type="protein sequence ID" value="AJW80289.1"/>
    <property type="molecule type" value="Genomic_DNA"/>
</dbReference>
<name>A0A0D5CLX2_9MICO</name>
<evidence type="ECO:0000313" key="3">
    <source>
        <dbReference type="EMBL" id="AJW80289.1"/>
    </source>
</evidence>
<dbReference type="PROSITE" id="PS50937">
    <property type="entry name" value="HTH_MERR_2"/>
    <property type="match status" value="1"/>
</dbReference>
<dbReference type="Pfam" id="PF13411">
    <property type="entry name" value="MerR_1"/>
    <property type="match status" value="1"/>
</dbReference>
<dbReference type="PANTHER" id="PTHR30204">
    <property type="entry name" value="REDOX-CYCLING DRUG-SENSING TRANSCRIPTIONAL ACTIVATOR SOXR"/>
    <property type="match status" value="1"/>
</dbReference>
<dbReference type="InterPro" id="IPR047057">
    <property type="entry name" value="MerR_fam"/>
</dbReference>
<dbReference type="EMBL" id="QWEA01000023">
    <property type="protein sequence ID" value="RIJ44739.1"/>
    <property type="molecule type" value="Genomic_DNA"/>
</dbReference>
<dbReference type="PROSITE" id="PS00552">
    <property type="entry name" value="HTH_MERR_1"/>
    <property type="match status" value="1"/>
</dbReference>
<evidence type="ECO:0000256" key="1">
    <source>
        <dbReference type="ARBA" id="ARBA00023125"/>
    </source>
</evidence>
<dbReference type="AlphaFoldDB" id="A0A0D5CLX2"/>
<evidence type="ECO:0000313" key="6">
    <source>
        <dbReference type="Proteomes" id="UP000266634"/>
    </source>
</evidence>
<evidence type="ECO:0000259" key="2">
    <source>
        <dbReference type="PROSITE" id="PS50937"/>
    </source>
</evidence>
<proteinExistence type="predicted"/>
<dbReference type="Gene3D" id="1.10.1660.10">
    <property type="match status" value="1"/>
</dbReference>
<dbReference type="Proteomes" id="UP000032604">
    <property type="component" value="Chromosome"/>
</dbReference>
<dbReference type="RefSeq" id="WP_045530012.1">
    <property type="nucleotide sequence ID" value="NZ_CP011043.1"/>
</dbReference>
<protein>
    <submittedName>
        <fullName evidence="3">MerR family transcriptional regulator</fullName>
    </submittedName>
</protein>
<dbReference type="SUPFAM" id="SSF46955">
    <property type="entry name" value="Putative DNA-binding domain"/>
    <property type="match status" value="1"/>
</dbReference>
<dbReference type="InterPro" id="IPR009061">
    <property type="entry name" value="DNA-bd_dom_put_sf"/>
</dbReference>
<dbReference type="KEGG" id="cmh:VO01_15235"/>
<dbReference type="GO" id="GO:0003700">
    <property type="term" value="F:DNA-binding transcription factor activity"/>
    <property type="evidence" value="ECO:0007669"/>
    <property type="project" value="InterPro"/>
</dbReference>
<dbReference type="PRINTS" id="PR00040">
    <property type="entry name" value="HTHMERR"/>
</dbReference>
<dbReference type="SMART" id="SM00422">
    <property type="entry name" value="HTH_MERR"/>
    <property type="match status" value="1"/>
</dbReference>
<evidence type="ECO:0000313" key="5">
    <source>
        <dbReference type="Proteomes" id="UP000032604"/>
    </source>
</evidence>
<dbReference type="PANTHER" id="PTHR30204:SF93">
    <property type="entry name" value="HTH MERR-TYPE DOMAIN-CONTAINING PROTEIN"/>
    <property type="match status" value="1"/>
</dbReference>
<dbReference type="OrthoDB" id="9809391at2"/>
<sequence>MTRPAGPATMQIGELAERTGLSHRTLRHYDETGLLRPSGRSDGGFRLYTDEDLERLLLIRRMKPLGFSLEEMMRLLEVSDALDAAGPDDDTASLRADLAAFVADAEERRRRLAEHLAMADEFLDRLRAR</sequence>
<accession>A0A0D5CLX2</accession>
<feature type="domain" description="HTH merR-type" evidence="2">
    <location>
        <begin position="9"/>
        <end position="78"/>
    </location>
</feature>
<reference evidence="4 6" key="2">
    <citation type="submission" date="2018-08" db="EMBL/GenBank/DDBJ databases">
        <title>Genome Sequence of Clavibacter michiganensis Subspecies type strains, and the Atypical Peach-Colored Strains Isolated from Tomato.</title>
        <authorList>
            <person name="Osdaghi E."/>
            <person name="Portier P."/>
            <person name="Briand M."/>
            <person name="Jacques M.-A."/>
        </authorList>
    </citation>
    <scope>NUCLEOTIDE SEQUENCE [LARGE SCALE GENOMIC DNA]</scope>
    <source>
        <strain evidence="4 6">CFBP 6488</strain>
    </source>
</reference>
<dbReference type="GO" id="GO:0003677">
    <property type="term" value="F:DNA binding"/>
    <property type="evidence" value="ECO:0007669"/>
    <property type="project" value="UniProtKB-KW"/>
</dbReference>
<gene>
    <name evidence="4" type="ORF">DZF93_01660</name>
    <name evidence="3" type="ORF">VO01_15235</name>
</gene>
<keyword evidence="1" id="KW-0238">DNA-binding</keyword>
<dbReference type="HOGENOM" id="CLU_060077_2_1_11"/>
<dbReference type="InterPro" id="IPR000551">
    <property type="entry name" value="MerR-type_HTH_dom"/>
</dbReference>
<organism evidence="3 5">
    <name type="scientific">Clavibacter michiganensis subsp. insidiosus</name>
    <dbReference type="NCBI Taxonomy" id="33014"/>
    <lineage>
        <taxon>Bacteria</taxon>
        <taxon>Bacillati</taxon>
        <taxon>Actinomycetota</taxon>
        <taxon>Actinomycetes</taxon>
        <taxon>Micrococcales</taxon>
        <taxon>Microbacteriaceae</taxon>
        <taxon>Clavibacter</taxon>
    </lineage>
</organism>